<keyword evidence="1" id="KW-0812">Transmembrane</keyword>
<keyword evidence="1" id="KW-1133">Transmembrane helix</keyword>
<protein>
    <submittedName>
        <fullName evidence="2">Uncharacterized protein</fullName>
    </submittedName>
</protein>
<reference evidence="2 3" key="1">
    <citation type="submission" date="2021-06" db="EMBL/GenBank/DDBJ databases">
        <title>Caerostris extrusa draft genome.</title>
        <authorList>
            <person name="Kono N."/>
            <person name="Arakawa K."/>
        </authorList>
    </citation>
    <scope>NUCLEOTIDE SEQUENCE [LARGE SCALE GENOMIC DNA]</scope>
</reference>
<keyword evidence="1" id="KW-0472">Membrane</keyword>
<dbReference type="AlphaFoldDB" id="A0AAV4RTC5"/>
<evidence type="ECO:0000256" key="1">
    <source>
        <dbReference type="SAM" id="Phobius"/>
    </source>
</evidence>
<evidence type="ECO:0000313" key="3">
    <source>
        <dbReference type="Proteomes" id="UP001054945"/>
    </source>
</evidence>
<name>A0AAV4RTC5_CAEEX</name>
<dbReference type="Proteomes" id="UP001054945">
    <property type="component" value="Unassembled WGS sequence"/>
</dbReference>
<gene>
    <name evidence="2" type="ORF">CEXT_52451</name>
</gene>
<evidence type="ECO:0000313" key="2">
    <source>
        <dbReference type="EMBL" id="GIY23540.1"/>
    </source>
</evidence>
<comment type="caution">
    <text evidence="2">The sequence shown here is derived from an EMBL/GenBank/DDBJ whole genome shotgun (WGS) entry which is preliminary data.</text>
</comment>
<feature type="transmembrane region" description="Helical" evidence="1">
    <location>
        <begin position="81"/>
        <end position="99"/>
    </location>
</feature>
<organism evidence="2 3">
    <name type="scientific">Caerostris extrusa</name>
    <name type="common">Bark spider</name>
    <name type="synonym">Caerostris bankana</name>
    <dbReference type="NCBI Taxonomy" id="172846"/>
    <lineage>
        <taxon>Eukaryota</taxon>
        <taxon>Metazoa</taxon>
        <taxon>Ecdysozoa</taxon>
        <taxon>Arthropoda</taxon>
        <taxon>Chelicerata</taxon>
        <taxon>Arachnida</taxon>
        <taxon>Araneae</taxon>
        <taxon>Araneomorphae</taxon>
        <taxon>Entelegynae</taxon>
        <taxon>Araneoidea</taxon>
        <taxon>Araneidae</taxon>
        <taxon>Caerostris</taxon>
    </lineage>
</organism>
<sequence length="117" mass="13595">MLKLVTLDLFPGKKAERKKLFAKVSPKFFDPKTEKVFPLILTDEVHSFPFRSRERKGRRWLLFFPRSAGLQTLCSRRSFSYLIYIFISASMSSFFFSPFTGSSYPTTEIIAAIMYAN</sequence>
<keyword evidence="3" id="KW-1185">Reference proteome</keyword>
<dbReference type="EMBL" id="BPLR01008285">
    <property type="protein sequence ID" value="GIY23540.1"/>
    <property type="molecule type" value="Genomic_DNA"/>
</dbReference>
<accession>A0AAV4RTC5</accession>
<proteinExistence type="predicted"/>